<name>P91229_CAEEL</name>
<dbReference type="InterPro" id="IPR053222">
    <property type="entry name" value="Zygotic_Embryogenesis-Asso"/>
</dbReference>
<protein>
    <submittedName>
        <fullName evidence="2">F-box domain-containing protein</fullName>
    </submittedName>
</protein>
<dbReference type="FunCoup" id="P91229">
    <property type="interactions" value="5"/>
</dbReference>
<dbReference type="eggNOG" id="ENOG502TKTK">
    <property type="taxonomic scope" value="Eukaryota"/>
</dbReference>
<evidence type="ECO:0000313" key="2">
    <source>
        <dbReference type="EMBL" id="CCD69004.2"/>
    </source>
</evidence>
<accession>P91229</accession>
<dbReference type="PhylomeDB" id="P91229"/>
<dbReference type="PANTHER" id="PTHR22899">
    <property type="entry name" value="CYCLIN-RELATED F-BOX FAMILY"/>
    <property type="match status" value="1"/>
</dbReference>
<dbReference type="Bgee" id="WBGene00017249">
    <property type="expression patterns" value="Expressed in embryo and 1 other cell type or tissue"/>
</dbReference>
<evidence type="ECO:0000259" key="1">
    <source>
        <dbReference type="PROSITE" id="PS50181"/>
    </source>
</evidence>
<dbReference type="Pfam" id="PF00646">
    <property type="entry name" value="F-box"/>
    <property type="match status" value="1"/>
</dbReference>
<dbReference type="Proteomes" id="UP000001940">
    <property type="component" value="Chromosome II"/>
</dbReference>
<dbReference type="InParanoid" id="P91229"/>
<dbReference type="CTD" id="184177"/>
<dbReference type="AGR" id="WB:WBGene00017249"/>
<evidence type="ECO:0000313" key="3">
    <source>
        <dbReference type="Proteomes" id="UP000001940"/>
    </source>
</evidence>
<dbReference type="GeneID" id="184177"/>
<dbReference type="PaxDb" id="6239-F08D12.6"/>
<dbReference type="InterPro" id="IPR012885">
    <property type="entry name" value="F-box_Sdz-33"/>
</dbReference>
<dbReference type="UCSC" id="F08D12.6">
    <property type="organism name" value="c. elegans"/>
</dbReference>
<dbReference type="PROSITE" id="PS50181">
    <property type="entry name" value="FBOX"/>
    <property type="match status" value="1"/>
</dbReference>
<sequence>MATSFPILRLPNKIIRNVVENLSFYNQLTFSLCSKATKSCVTPLRHKIRKINITVDHPLKIHIFSSNSVMTYLSFYKYNFDLWNVQSCGSIIATEFDTNFFGTESVREIKGFGLRDCIDHIMEIFNHSKIFEVHINGVMGIQNLKRVCEAMKGLTARKIFLKNWTDEIVQNVICSIQHKGISFNKKLISNSSSLNHEILVRNFFSFSASFPEHNFNLNDLLIMNSTHLRIRSSQLAFEDLNIFLKHLKTGLNQTLIGAQFLKIPQGPAWDDVKVLMNGIPHSRYRNSKLVSQDDNYQSGDCCMINQDDERRISLTWKWTQHDGSIEIAIV</sequence>
<keyword evidence="3" id="KW-1185">Reference proteome</keyword>
<gene>
    <name evidence="2 4" type="primary">fbxb-108</name>
    <name evidence="2" type="ORF">CELE_F08D12.6</name>
    <name evidence="4" type="ORF">F08D12.6</name>
</gene>
<dbReference type="InterPro" id="IPR001810">
    <property type="entry name" value="F-box_dom"/>
</dbReference>
<dbReference type="EMBL" id="BX284602">
    <property type="protein sequence ID" value="CCD69004.2"/>
    <property type="molecule type" value="Genomic_DNA"/>
</dbReference>
<dbReference type="HOGENOM" id="CLU_547724_0_0_1"/>
<proteinExistence type="predicted"/>
<feature type="domain" description="F-box" evidence="1">
    <location>
        <begin position="4"/>
        <end position="51"/>
    </location>
</feature>
<dbReference type="RefSeq" id="NP_001364749.1">
    <property type="nucleotide sequence ID" value="NM_001377735.1"/>
</dbReference>
<dbReference type="Pfam" id="PF07735">
    <property type="entry name" value="FBA_2"/>
    <property type="match status" value="1"/>
</dbReference>
<reference evidence="2 3" key="1">
    <citation type="journal article" date="1998" name="Science">
        <title>Genome sequence of the nematode C. elegans: a platform for investigating biology.</title>
        <authorList>
            <consortium name="The C. elegans sequencing consortium"/>
            <person name="Sulson J.E."/>
            <person name="Waterston R."/>
        </authorList>
    </citation>
    <scope>NUCLEOTIDE SEQUENCE [LARGE SCALE GENOMIC DNA]</scope>
    <source>
        <strain evidence="2 3">Bristol N2</strain>
    </source>
</reference>
<dbReference type="KEGG" id="cel:CELE_F08D12.6"/>
<dbReference type="PANTHER" id="PTHR22899:SF0">
    <property type="entry name" value="F-BOX ASSOCIATED DOMAIN-CONTAINING PROTEIN-RELATED"/>
    <property type="match status" value="1"/>
</dbReference>
<dbReference type="AlphaFoldDB" id="P91229"/>
<evidence type="ECO:0000313" key="4">
    <source>
        <dbReference type="WormBase" id="F08D12.6"/>
    </source>
</evidence>
<organism evidence="2 3">
    <name type="scientific">Caenorhabditis elegans</name>
    <dbReference type="NCBI Taxonomy" id="6239"/>
    <lineage>
        <taxon>Eukaryota</taxon>
        <taxon>Metazoa</taxon>
        <taxon>Ecdysozoa</taxon>
        <taxon>Nematoda</taxon>
        <taxon>Chromadorea</taxon>
        <taxon>Rhabditida</taxon>
        <taxon>Rhabditina</taxon>
        <taxon>Rhabditomorpha</taxon>
        <taxon>Rhabditoidea</taxon>
        <taxon>Rhabditidae</taxon>
        <taxon>Peloderinae</taxon>
        <taxon>Caenorhabditis</taxon>
    </lineage>
</organism>
<dbReference type="WormBase" id="F08D12.6">
    <property type="protein sequence ID" value="CE54015"/>
    <property type="gene ID" value="WBGene00017249"/>
    <property type="gene designation" value="fbxb-108"/>
</dbReference>